<accession>A0A2I0U4Z8</accession>
<reference evidence="2" key="1">
    <citation type="submission" date="2017-11" db="EMBL/GenBank/DDBJ databases">
        <authorList>
            <person name="Lima N.C."/>
            <person name="Parody-Merino A.M."/>
            <person name="Battley P.F."/>
            <person name="Fidler A.E."/>
            <person name="Prosdocimi F."/>
        </authorList>
    </citation>
    <scope>NUCLEOTIDE SEQUENCE [LARGE SCALE GENOMIC DNA]</scope>
</reference>
<evidence type="ECO:0000313" key="2">
    <source>
        <dbReference type="Proteomes" id="UP000233556"/>
    </source>
</evidence>
<reference evidence="2" key="2">
    <citation type="submission" date="2017-12" db="EMBL/GenBank/DDBJ databases">
        <title>Genome sequence of the Bar-tailed Godwit (Limosa lapponica baueri).</title>
        <authorList>
            <person name="Lima N.C.B."/>
            <person name="Parody-Merino A.M."/>
            <person name="Battley P.F."/>
            <person name="Fidler A.E."/>
            <person name="Prosdocimi F."/>
        </authorList>
    </citation>
    <scope>NUCLEOTIDE SEQUENCE [LARGE SCALE GENOMIC DNA]</scope>
</reference>
<dbReference type="EMBL" id="KZ506169">
    <property type="protein sequence ID" value="PKU41053.1"/>
    <property type="molecule type" value="Genomic_DNA"/>
</dbReference>
<gene>
    <name evidence="1" type="ORF">llap_8641</name>
</gene>
<keyword evidence="2" id="KW-1185">Reference proteome</keyword>
<protein>
    <submittedName>
        <fullName evidence="1">Uncharacterized protein</fullName>
    </submittedName>
</protein>
<dbReference type="Proteomes" id="UP000233556">
    <property type="component" value="Unassembled WGS sequence"/>
</dbReference>
<organism evidence="1 2">
    <name type="scientific">Limosa lapponica baueri</name>
    <dbReference type="NCBI Taxonomy" id="1758121"/>
    <lineage>
        <taxon>Eukaryota</taxon>
        <taxon>Metazoa</taxon>
        <taxon>Chordata</taxon>
        <taxon>Craniata</taxon>
        <taxon>Vertebrata</taxon>
        <taxon>Euteleostomi</taxon>
        <taxon>Archelosauria</taxon>
        <taxon>Archosauria</taxon>
        <taxon>Dinosauria</taxon>
        <taxon>Saurischia</taxon>
        <taxon>Theropoda</taxon>
        <taxon>Coelurosauria</taxon>
        <taxon>Aves</taxon>
        <taxon>Neognathae</taxon>
        <taxon>Neoaves</taxon>
        <taxon>Charadriiformes</taxon>
        <taxon>Scolopacidae</taxon>
        <taxon>Limosa</taxon>
    </lineage>
</organism>
<dbReference type="AlphaFoldDB" id="A0A2I0U4Z8"/>
<evidence type="ECO:0000313" key="1">
    <source>
        <dbReference type="EMBL" id="PKU41053.1"/>
    </source>
</evidence>
<name>A0A2I0U4Z8_LIMLA</name>
<sequence length="99" mass="10993">MSAVQRQRHHWPGRCEMLCSHPAPSLGGNKETNHIIVEALTGEDLWRTPNPISCLIQDCHQHDIRVSGKIVIAHPRVPELTRQGLAAYSAGIECGYMSL</sequence>
<proteinExistence type="predicted"/>